<feature type="signal peptide" evidence="1">
    <location>
        <begin position="1"/>
        <end position="15"/>
    </location>
</feature>
<accession>A0A8S1LMM4</accession>
<feature type="chain" id="PRO_5035720093" evidence="1">
    <location>
        <begin position="16"/>
        <end position="486"/>
    </location>
</feature>
<evidence type="ECO:0000256" key="1">
    <source>
        <dbReference type="SAM" id="SignalP"/>
    </source>
</evidence>
<gene>
    <name evidence="2" type="ORF">PSON_ATCC_30995.1.T0180306</name>
</gene>
<evidence type="ECO:0000313" key="3">
    <source>
        <dbReference type="Proteomes" id="UP000692954"/>
    </source>
</evidence>
<comment type="caution">
    <text evidence="2">The sequence shown here is derived from an EMBL/GenBank/DDBJ whole genome shotgun (WGS) entry which is preliminary data.</text>
</comment>
<dbReference type="EMBL" id="CAJJDN010000018">
    <property type="protein sequence ID" value="CAD8064064.1"/>
    <property type="molecule type" value="Genomic_DNA"/>
</dbReference>
<protein>
    <submittedName>
        <fullName evidence="2">Uncharacterized protein</fullName>
    </submittedName>
</protein>
<name>A0A8S1LMM4_9CILI</name>
<reference evidence="2" key="1">
    <citation type="submission" date="2021-01" db="EMBL/GenBank/DDBJ databases">
        <authorList>
            <consortium name="Genoscope - CEA"/>
            <person name="William W."/>
        </authorList>
    </citation>
    <scope>NUCLEOTIDE SEQUENCE</scope>
</reference>
<keyword evidence="3" id="KW-1185">Reference proteome</keyword>
<dbReference type="Proteomes" id="UP000692954">
    <property type="component" value="Unassembled WGS sequence"/>
</dbReference>
<dbReference type="AlphaFoldDB" id="A0A8S1LMM4"/>
<evidence type="ECO:0000313" key="2">
    <source>
        <dbReference type="EMBL" id="CAD8064064.1"/>
    </source>
</evidence>
<proteinExistence type="predicted"/>
<dbReference type="OrthoDB" id="308121at2759"/>
<organism evidence="2 3">
    <name type="scientific">Paramecium sonneborni</name>
    <dbReference type="NCBI Taxonomy" id="65129"/>
    <lineage>
        <taxon>Eukaryota</taxon>
        <taxon>Sar</taxon>
        <taxon>Alveolata</taxon>
        <taxon>Ciliophora</taxon>
        <taxon>Intramacronucleata</taxon>
        <taxon>Oligohymenophorea</taxon>
        <taxon>Peniculida</taxon>
        <taxon>Parameciidae</taxon>
        <taxon>Paramecium</taxon>
    </lineage>
</organism>
<keyword evidence="1" id="KW-0732">Signal</keyword>
<sequence>MNILLISSFIYLTIQQQCQEIGVSQCNSQLRAGLLPTYLFNQVFSLKQLPLFNQFSPPITIQQGWTLTPNHFKVEALIENQTYTGNQFDENVGQITVSNATLLVEVGFLFQNGTIQNGQGIAFLENVQSANYTFNITTKSNSFSYEFSYVDSYINFDDSGFRAIYVNFPYEIGQIQEIISALNSTKTIQKALTQFYSNTSPNSLSAQIIDQLNSFETIKNTTFTKVYRNGISFSAQKFSYNVTIKNAQITYSPVSYSISAQMNIESLKTGYNCKYPIITLCTITDNKTNVEQVSMDEIINSFNYAFQQNYFNTILLPSSWKVPFFSWTTGGLNNIMTPVYTQYAYMSSISGLCNTNNQTAQYINASSTYFTVAMSFYCQLSVSSNLILNFTVAFEEIQVELDFSRVKEQASFKVKSVSTPNIQFLYTQNISNQELIEWYIQEAINNSFVGKNFFSGFFETQRDLESQEITYTISSEGIITIIDKKK</sequence>